<feature type="domain" description="EF-hand" evidence="10">
    <location>
        <begin position="317"/>
        <end position="352"/>
    </location>
</feature>
<dbReference type="SMART" id="SM01174">
    <property type="entry name" value="DUF4205"/>
    <property type="match status" value="1"/>
</dbReference>
<dbReference type="InterPro" id="IPR002048">
    <property type="entry name" value="EF_hand_dom"/>
</dbReference>
<comment type="function">
    <text evidence="2 8">Hydrolase that can remove 'Lys-48'-linked conjugated ubiquitin from proteins.</text>
</comment>
<evidence type="ECO:0000313" key="12">
    <source>
        <dbReference type="Proteomes" id="UP000076420"/>
    </source>
</evidence>
<evidence type="ECO:0000256" key="2">
    <source>
        <dbReference type="ARBA" id="ARBA00002107"/>
    </source>
</evidence>
<dbReference type="GO" id="GO:0006508">
    <property type="term" value="P:proteolysis"/>
    <property type="evidence" value="ECO:0007669"/>
    <property type="project" value="UniProtKB-KW"/>
</dbReference>
<evidence type="ECO:0000256" key="1">
    <source>
        <dbReference type="ARBA" id="ARBA00000707"/>
    </source>
</evidence>
<organism evidence="11 12">
    <name type="scientific">Biomphalaria glabrata</name>
    <name type="common">Bloodfluke planorb</name>
    <name type="synonym">Freshwater snail</name>
    <dbReference type="NCBI Taxonomy" id="6526"/>
    <lineage>
        <taxon>Eukaryota</taxon>
        <taxon>Metazoa</taxon>
        <taxon>Spiralia</taxon>
        <taxon>Lophotrochozoa</taxon>
        <taxon>Mollusca</taxon>
        <taxon>Gastropoda</taxon>
        <taxon>Heterobranchia</taxon>
        <taxon>Euthyneura</taxon>
        <taxon>Panpulmonata</taxon>
        <taxon>Hygrophila</taxon>
        <taxon>Lymnaeoidea</taxon>
        <taxon>Planorbidae</taxon>
        <taxon>Biomphalaria</taxon>
    </lineage>
</organism>
<dbReference type="InterPro" id="IPR039785">
    <property type="entry name" value="MINY3/4"/>
</dbReference>
<dbReference type="Gene3D" id="1.10.238.10">
    <property type="entry name" value="EF-hand"/>
    <property type="match status" value="1"/>
</dbReference>
<evidence type="ECO:0000256" key="9">
    <source>
        <dbReference type="SAM" id="MobiDB-lite"/>
    </source>
</evidence>
<dbReference type="GO" id="GO:1990380">
    <property type="term" value="F:K48-linked deubiquitinase activity"/>
    <property type="evidence" value="ECO:0007669"/>
    <property type="project" value="UniProtKB-UniRule"/>
</dbReference>
<keyword evidence="7 8" id="KW-0788">Thiol protease</keyword>
<evidence type="ECO:0000256" key="8">
    <source>
        <dbReference type="RuleBase" id="RU367088"/>
    </source>
</evidence>
<comment type="catalytic activity">
    <reaction evidence="1 8">
        <text>Thiol-dependent hydrolysis of ester, thioester, amide, peptide and isopeptide bonds formed by the C-terminal Gly of ubiquitin (a 76-residue protein attached to proteins as an intracellular targeting signal).</text>
        <dbReference type="EC" id="3.4.19.12"/>
    </reaction>
</comment>
<evidence type="ECO:0000256" key="3">
    <source>
        <dbReference type="ARBA" id="ARBA00011074"/>
    </source>
</evidence>
<comment type="similarity">
    <text evidence="3 8">Belongs to the MINDY deubiquitinase family. FAM188 subfamily.</text>
</comment>
<evidence type="ECO:0000256" key="6">
    <source>
        <dbReference type="ARBA" id="ARBA00022801"/>
    </source>
</evidence>
<evidence type="ECO:0000256" key="5">
    <source>
        <dbReference type="ARBA" id="ARBA00022786"/>
    </source>
</evidence>
<evidence type="ECO:0000313" key="11">
    <source>
        <dbReference type="EnsemblMetazoa" id="BGLB020128-PA"/>
    </source>
</evidence>
<name>A0A2C9KIK7_BIOGL</name>
<sequence length="459" mass="51612">MASHLPKSAEQALLKDVILLLWGPSLKEDVFSRWTQGFVFSEKTNTALVQLQGGPCAIIAPVQAFIVKCALFKGGNCSIDALTSVSAERANQLLVEALYEILSQLNSSQYILVSLSKHLPSVESQLSAEQLKCEENGETSTPSIQDESNNTKRALTALNQESFHANLKFHHCSDTDELHRSLEKSLPEFQSKFGVLLYLYSLVLSKGVRQIKNEVEDPSEPLIDGIYGHGSQSLINLLLTSQATSYVWDNDKDISGLKLRGLEKQSTIGFLSLLEHLRYCEVGWFYKNPKYPIWLLGSETHLTVLFSTNENLVVKDNPSINARHVFSQFDSEGNGFISSSVLEEVMKLLDLVADKEYVDIMREKMDSEHLGIITRNSFMEEFFPEEPPEQPRSFHLYHYNGIPHSCPGGKVTFVEAYAILDEEVETQFITDTSPIKLCLQTKWPSIELTWTNKLTPSLN</sequence>
<accession>A0A2C9KIK7</accession>
<evidence type="ECO:0000256" key="7">
    <source>
        <dbReference type="ARBA" id="ARBA00022807"/>
    </source>
</evidence>
<protein>
    <recommendedName>
        <fullName evidence="8">Ubiquitin carboxyl-terminal hydrolase MINDY</fullName>
        <ecNumber evidence="8">3.4.19.12</ecNumber>
    </recommendedName>
</protein>
<dbReference type="VEuPathDB" id="VectorBase:BGLB020128"/>
<dbReference type="AlphaFoldDB" id="A0A2C9KIK7"/>
<evidence type="ECO:0000256" key="4">
    <source>
        <dbReference type="ARBA" id="ARBA00022670"/>
    </source>
</evidence>
<dbReference type="GO" id="GO:0071108">
    <property type="term" value="P:protein K48-linked deubiquitination"/>
    <property type="evidence" value="ECO:0007669"/>
    <property type="project" value="InterPro"/>
</dbReference>
<gene>
    <name evidence="11" type="primary">106054298</name>
</gene>
<dbReference type="Proteomes" id="UP000076420">
    <property type="component" value="Unassembled WGS sequence"/>
</dbReference>
<dbReference type="PANTHER" id="PTHR12473">
    <property type="entry name" value="UBIQUITIN CARBOXYL-TERMINAL HYDROLASE MINDY-4-RELATED"/>
    <property type="match status" value="1"/>
</dbReference>
<dbReference type="STRING" id="6526.A0A2C9KIK7"/>
<dbReference type="GO" id="GO:0004843">
    <property type="term" value="F:cysteine-type deubiquitinase activity"/>
    <property type="evidence" value="ECO:0007669"/>
    <property type="project" value="UniProtKB-UniRule"/>
</dbReference>
<dbReference type="Pfam" id="PF13898">
    <property type="entry name" value="MINDY-3_4_CD"/>
    <property type="match status" value="1"/>
</dbReference>
<evidence type="ECO:0000259" key="10">
    <source>
        <dbReference type="PROSITE" id="PS50222"/>
    </source>
</evidence>
<proteinExistence type="inferred from homology"/>
<dbReference type="KEGG" id="bgt:106054298"/>
<reference evidence="11" key="1">
    <citation type="submission" date="2020-05" db="UniProtKB">
        <authorList>
            <consortium name="EnsemblMetazoa"/>
        </authorList>
    </citation>
    <scope>IDENTIFICATION</scope>
    <source>
        <strain evidence="11">BB02</strain>
    </source>
</reference>
<dbReference type="VEuPathDB" id="VectorBase:BGLAX_038501"/>
<dbReference type="EnsemblMetazoa" id="BGLB020128-RA">
    <property type="protein sequence ID" value="BGLB020128-PA"/>
    <property type="gene ID" value="BGLB020128"/>
</dbReference>
<dbReference type="InterPro" id="IPR025257">
    <property type="entry name" value="MINDY-3/4_CD"/>
</dbReference>
<keyword evidence="4 8" id="KW-0645">Protease</keyword>
<keyword evidence="5 8" id="KW-0833">Ubl conjugation pathway</keyword>
<dbReference type="SUPFAM" id="SSF47473">
    <property type="entry name" value="EF-hand"/>
    <property type="match status" value="1"/>
</dbReference>
<dbReference type="PROSITE" id="PS50222">
    <property type="entry name" value="EF_HAND_2"/>
    <property type="match status" value="1"/>
</dbReference>
<dbReference type="OrthoDB" id="9981542at2759"/>
<dbReference type="InterPro" id="IPR011992">
    <property type="entry name" value="EF-hand-dom_pair"/>
</dbReference>
<keyword evidence="6 8" id="KW-0378">Hydrolase</keyword>
<feature type="region of interest" description="Disordered" evidence="9">
    <location>
        <begin position="130"/>
        <end position="149"/>
    </location>
</feature>
<feature type="compositionally biased region" description="Polar residues" evidence="9">
    <location>
        <begin position="138"/>
        <end position="149"/>
    </location>
</feature>
<dbReference type="RefSeq" id="XP_013065561.2">
    <property type="nucleotide sequence ID" value="XM_013210107.2"/>
</dbReference>
<dbReference type="EC" id="3.4.19.12" evidence="8"/>
<dbReference type="PANTHER" id="PTHR12473:SF17">
    <property type="entry name" value="UBIQUITIN CARBOXYL-TERMINAL HYDROLASE MINDY-3"/>
    <property type="match status" value="1"/>
</dbReference>
<dbReference type="GO" id="GO:0005509">
    <property type="term" value="F:calcium ion binding"/>
    <property type="evidence" value="ECO:0007669"/>
    <property type="project" value="InterPro"/>
</dbReference>